<dbReference type="InterPro" id="IPR035421">
    <property type="entry name" value="Terminase_6C"/>
</dbReference>
<sequence length="431" mass="48098">MQATLKLNRPQFEFISYPKKFSAFVGGYRSGKTFVGCVRMCINALEHPGIPQGYFAPTYPQIADIFYETMPEVASSFGLFADIVPSKKRVYLRDNLGRCLSTIVCKSMEHPHRIVGFNIAHALVDEIDCMPIKKADSAWKKIIARMSTVWPGRDQNTVDVTTTPEGYNWVYRKFVRELATSPSQRPLYGIVHASTRDNAKNLPKDYIGSLKESYPANLVDAYIDGKFVNLVSGSVYPSFDRVLNHTSETIKPGEPLHVGMDFNISRMAAMVHVIRDGKPMLLGEITHVFDTPAMIVALQEKYPGHHISIYPDASGKNRKSVNGSETDHSLLRTAGFTLVVNPANPEVRDRVLSVNAMFLNGEGERRYLVNTELCPVATSVLEQQTYAEVGKPNAGEPNKDGTEDPNDALGYFIIKRFPIVKRTTTIRPFSA</sequence>
<dbReference type="Proteomes" id="UP000182179">
    <property type="component" value="Unassembled WGS sequence"/>
</dbReference>
<dbReference type="RefSeq" id="WP_071487342.1">
    <property type="nucleotide sequence ID" value="NZ_FNTS01000002.1"/>
</dbReference>
<dbReference type="AlphaFoldDB" id="A0A1S2UDM2"/>
<dbReference type="Gene3D" id="3.40.50.300">
    <property type="entry name" value="P-loop containing nucleotide triphosphate hydrolases"/>
    <property type="match status" value="1"/>
</dbReference>
<keyword evidence="6" id="KW-1185">Reference proteome</keyword>
<accession>A0A1S2UDM2</accession>
<evidence type="ECO:0000256" key="1">
    <source>
        <dbReference type="ARBA" id="ARBA00022612"/>
    </source>
</evidence>
<dbReference type="Pfam" id="PF03237">
    <property type="entry name" value="Terminase_6N"/>
    <property type="match status" value="1"/>
</dbReference>
<dbReference type="EMBL" id="FNTS01000002">
    <property type="protein sequence ID" value="SED26659.1"/>
    <property type="molecule type" value="Genomic_DNA"/>
</dbReference>
<proteinExistence type="predicted"/>
<reference evidence="4 6" key="2">
    <citation type="submission" date="2016-10" db="EMBL/GenBank/DDBJ databases">
        <authorList>
            <person name="Varghese N."/>
            <person name="Submissions S."/>
        </authorList>
    </citation>
    <scope>NUCLEOTIDE SEQUENCE [LARGE SCALE GENOMIC DNA]</scope>
    <source>
        <strain evidence="4 6">BS2773</strain>
    </source>
</reference>
<evidence type="ECO:0000313" key="4">
    <source>
        <dbReference type="EMBL" id="SED26659.1"/>
    </source>
</evidence>
<evidence type="ECO:0000313" key="5">
    <source>
        <dbReference type="Proteomes" id="UP000181661"/>
    </source>
</evidence>
<feature type="domain" description="Terminase large subunit gp17-like C-terminal" evidence="2">
    <location>
        <begin position="258"/>
        <end position="415"/>
    </location>
</feature>
<dbReference type="Proteomes" id="UP000181661">
    <property type="component" value="Unassembled WGS sequence"/>
</dbReference>
<name>A0A1S2UDM2_9PSED</name>
<keyword evidence="1" id="KW-1188">Viral release from host cell</keyword>
<evidence type="ECO:0000313" key="6">
    <source>
        <dbReference type="Proteomes" id="UP000182179"/>
    </source>
</evidence>
<dbReference type="OrthoDB" id="6032310at2"/>
<organism evidence="3 5">
    <name type="scientific">Pseudomonas costantinii</name>
    <dbReference type="NCBI Taxonomy" id="168469"/>
    <lineage>
        <taxon>Bacteria</taxon>
        <taxon>Pseudomonadati</taxon>
        <taxon>Pseudomonadota</taxon>
        <taxon>Gammaproteobacteria</taxon>
        <taxon>Pseudomonadales</taxon>
        <taxon>Pseudomonadaceae</taxon>
        <taxon>Pseudomonas</taxon>
    </lineage>
</organism>
<evidence type="ECO:0000259" key="2">
    <source>
        <dbReference type="Pfam" id="PF17289"/>
    </source>
</evidence>
<comment type="caution">
    <text evidence="3">The sequence shown here is derived from an EMBL/GenBank/DDBJ whole genome shotgun (WGS) entry which is preliminary data.</text>
</comment>
<protein>
    <submittedName>
        <fullName evidence="3 4">Terminase</fullName>
    </submittedName>
</protein>
<dbReference type="EMBL" id="MDDR01000061">
    <property type="protein sequence ID" value="OIN44521.1"/>
    <property type="molecule type" value="Genomic_DNA"/>
</dbReference>
<evidence type="ECO:0000313" key="3">
    <source>
        <dbReference type="EMBL" id="OIN44521.1"/>
    </source>
</evidence>
<dbReference type="InterPro" id="IPR027417">
    <property type="entry name" value="P-loop_NTPase"/>
</dbReference>
<dbReference type="Gene3D" id="3.30.420.280">
    <property type="match status" value="1"/>
</dbReference>
<reference evidence="3 5" key="1">
    <citation type="submission" date="2016-08" db="EMBL/GenBank/DDBJ databases">
        <title>Draft genome sequence of Pseudomonas costantinii LMG 22119, type strain isolated from cultivated mushroom (Agaricus bisporus) sporophores.</title>
        <authorList>
            <person name="Tambong J.T."/>
        </authorList>
    </citation>
    <scope>NUCLEOTIDE SEQUENCE [LARGE SCALE GENOMIC DNA]</scope>
    <source>
        <strain evidence="3 5">LMG 22119</strain>
    </source>
</reference>
<dbReference type="Pfam" id="PF17289">
    <property type="entry name" value="Terminase_6C"/>
    <property type="match status" value="1"/>
</dbReference>
<gene>
    <name evidence="3" type="ORF">BFL40_29995</name>
    <name evidence="4" type="ORF">SAMN04515675_0491</name>
</gene>